<dbReference type="GO" id="GO:0003676">
    <property type="term" value="F:nucleic acid binding"/>
    <property type="evidence" value="ECO:0007669"/>
    <property type="project" value="InterPro"/>
</dbReference>
<keyword evidence="3" id="KW-0809">Transit peptide</keyword>
<reference evidence="4" key="1">
    <citation type="journal article" date="2023" name="Science">
        <title>Elucidation of the pathway for biosynthesis of saponin adjuvants from the soapbark tree.</title>
        <authorList>
            <person name="Reed J."/>
            <person name="Orme A."/>
            <person name="El-Demerdash A."/>
            <person name="Owen C."/>
            <person name="Martin L.B.B."/>
            <person name="Misra R.C."/>
            <person name="Kikuchi S."/>
            <person name="Rejzek M."/>
            <person name="Martin A.C."/>
            <person name="Harkess A."/>
            <person name="Leebens-Mack J."/>
            <person name="Louveau T."/>
            <person name="Stephenson M.J."/>
            <person name="Osbourn A."/>
        </authorList>
    </citation>
    <scope>NUCLEOTIDE SEQUENCE</scope>
    <source>
        <strain evidence="4">S10</strain>
    </source>
</reference>
<dbReference type="EMBL" id="JARAOO010000008">
    <property type="protein sequence ID" value="KAJ7959034.1"/>
    <property type="molecule type" value="Genomic_DNA"/>
</dbReference>
<dbReference type="Gene3D" id="1.25.70.10">
    <property type="entry name" value="Transcription termination factor 3, mitochondrial"/>
    <property type="match status" value="1"/>
</dbReference>
<evidence type="ECO:0000313" key="4">
    <source>
        <dbReference type="EMBL" id="KAJ7959034.1"/>
    </source>
</evidence>
<dbReference type="Proteomes" id="UP001163823">
    <property type="component" value="Chromosome 8"/>
</dbReference>
<evidence type="ECO:0000313" key="5">
    <source>
        <dbReference type="Proteomes" id="UP001163823"/>
    </source>
</evidence>
<comment type="caution">
    <text evidence="4">The sequence shown here is derived from an EMBL/GenBank/DDBJ whole genome shotgun (WGS) entry which is preliminary data.</text>
</comment>
<sequence>MNSQIRNCLSSLFAKNPSHLRGPSSFFSISIFFSSTAVKPGKSKPRIDLLDYFVKKHGFSEEAASKASSAITYFRKPRWSDSVLSFFKEIGFSQTHIEKLVVRAPRLLSADIEKTIKPKIKFLQDSGFTLSDIAEIVSLDPWILLRSVDNQLAPSLLVLKSIVGSTEDVCRVLKISGWFLKHDLEKTMMPNVEFMKSIGISSSQIVKYVFKFPRFFLFKVESIQGFVKRVDEMGFDRKSKMFLPAIRVLSSMRLENWHLKLKLFRGLGFSNNDILIVFRRIPQVFAVSERKIKEVTKLLLSVRNNDISFVVNHPEVLLRSVERTLKPRLEVIEILENKNSLQKKPSLTTVYKLTNKQFLEKFVLPYSDELCGYHLHFPVRSFVGINNETLMV</sequence>
<gene>
    <name evidence="4" type="ORF">O6P43_019665</name>
</gene>
<accession>A0AAD7LIZ2</accession>
<organism evidence="4 5">
    <name type="scientific">Quillaja saponaria</name>
    <name type="common">Soap bark tree</name>
    <dbReference type="NCBI Taxonomy" id="32244"/>
    <lineage>
        <taxon>Eukaryota</taxon>
        <taxon>Viridiplantae</taxon>
        <taxon>Streptophyta</taxon>
        <taxon>Embryophyta</taxon>
        <taxon>Tracheophyta</taxon>
        <taxon>Spermatophyta</taxon>
        <taxon>Magnoliopsida</taxon>
        <taxon>eudicotyledons</taxon>
        <taxon>Gunneridae</taxon>
        <taxon>Pentapetalae</taxon>
        <taxon>rosids</taxon>
        <taxon>fabids</taxon>
        <taxon>Fabales</taxon>
        <taxon>Quillajaceae</taxon>
        <taxon>Quillaja</taxon>
    </lineage>
</organism>
<dbReference type="FunFam" id="1.25.70.10:FF:000001">
    <property type="entry name" value="Mitochondrial transcription termination factor-like"/>
    <property type="match status" value="1"/>
</dbReference>
<evidence type="ECO:0000256" key="3">
    <source>
        <dbReference type="ARBA" id="ARBA00022946"/>
    </source>
</evidence>
<keyword evidence="5" id="KW-1185">Reference proteome</keyword>
<comment type="similarity">
    <text evidence="1">Belongs to the mTERF family.</text>
</comment>
<dbReference type="InterPro" id="IPR038538">
    <property type="entry name" value="MTERF_sf"/>
</dbReference>
<evidence type="ECO:0000256" key="1">
    <source>
        <dbReference type="ARBA" id="ARBA00007692"/>
    </source>
</evidence>
<keyword evidence="2" id="KW-0804">Transcription</keyword>
<dbReference type="SMART" id="SM00733">
    <property type="entry name" value="Mterf"/>
    <property type="match status" value="7"/>
</dbReference>
<dbReference type="InterPro" id="IPR003690">
    <property type="entry name" value="MTERF"/>
</dbReference>
<proteinExistence type="inferred from homology"/>
<dbReference type="AlphaFoldDB" id="A0AAD7LIZ2"/>
<evidence type="ECO:0000256" key="2">
    <source>
        <dbReference type="ARBA" id="ARBA00022472"/>
    </source>
</evidence>
<keyword evidence="2" id="KW-0805">Transcription regulation</keyword>
<dbReference type="PANTHER" id="PTHR13068:SF130">
    <property type="entry name" value="TRANSCRIPTION TERMINATION FACTOR MTERF6, CHLOROPLASTIC_MITOCHONDRIAL-LIKE"/>
    <property type="match status" value="1"/>
</dbReference>
<dbReference type="KEGG" id="qsa:O6P43_019665"/>
<name>A0AAD7LIZ2_QUISA</name>
<keyword evidence="2" id="KW-0806">Transcription termination</keyword>
<dbReference type="GO" id="GO:0006353">
    <property type="term" value="P:DNA-templated transcription termination"/>
    <property type="evidence" value="ECO:0007669"/>
    <property type="project" value="UniProtKB-KW"/>
</dbReference>
<protein>
    <submittedName>
        <fullName evidence="4">Transcription termination factor like</fullName>
    </submittedName>
</protein>
<dbReference type="Pfam" id="PF02536">
    <property type="entry name" value="mTERF"/>
    <property type="match status" value="1"/>
</dbReference>
<dbReference type="PANTHER" id="PTHR13068">
    <property type="entry name" value="CGI-12 PROTEIN-RELATED"/>
    <property type="match status" value="1"/>
</dbReference>